<keyword evidence="1" id="KW-0418">Kinase</keyword>
<dbReference type="Pfam" id="PF07318">
    <property type="entry name" value="DUF1464"/>
    <property type="match status" value="1"/>
</dbReference>
<evidence type="ECO:0000313" key="2">
    <source>
        <dbReference type="Proteomes" id="UP000195137"/>
    </source>
</evidence>
<dbReference type="PIRSF" id="PIRSF009433">
    <property type="entry name" value="DUF1464"/>
    <property type="match status" value="1"/>
</dbReference>
<evidence type="ECO:0000313" key="1">
    <source>
        <dbReference type="EMBL" id="OUJ19539.1"/>
    </source>
</evidence>
<dbReference type="AlphaFoldDB" id="A0A1Y3GDR8"/>
<gene>
    <name evidence="1" type="ORF">AMET1_0210</name>
</gene>
<dbReference type="Proteomes" id="UP000195137">
    <property type="component" value="Unassembled WGS sequence"/>
</dbReference>
<dbReference type="OrthoDB" id="146520at2157"/>
<dbReference type="GO" id="GO:0016301">
    <property type="term" value="F:kinase activity"/>
    <property type="evidence" value="ECO:0007669"/>
    <property type="project" value="UniProtKB-KW"/>
</dbReference>
<proteinExistence type="predicted"/>
<keyword evidence="1" id="KW-0808">Transferase</keyword>
<protein>
    <submittedName>
        <fullName evidence="1">Putative butyrate kinase</fullName>
    </submittedName>
</protein>
<keyword evidence="2" id="KW-1185">Reference proteome</keyword>
<dbReference type="EMBL" id="MRZU01000002">
    <property type="protein sequence ID" value="OUJ19539.1"/>
    <property type="molecule type" value="Genomic_DNA"/>
</dbReference>
<accession>A0A1Y3GDR8</accession>
<dbReference type="InterPro" id="IPR009927">
    <property type="entry name" value="DUF1464"/>
</dbReference>
<comment type="caution">
    <text evidence="1">The sequence shown here is derived from an EMBL/GenBank/DDBJ whole genome shotgun (WGS) entry which is preliminary data.</text>
</comment>
<dbReference type="RefSeq" id="WP_086636630.1">
    <property type="nucleotide sequence ID" value="NZ_MRZU01000002.1"/>
</dbReference>
<sequence>MKVVGIDPGTKSMDVCGLENGEVYYEKTVDTMEVAENPEKLINTIKETGEPDLIAAPSGYGVEPTKLNEIPQKRLEEWYYNYILLTEKVFIERARKNGVFGAELYHAMTESIKQMKKLKSEIIFIPGVINLETVPKHKKLNKIDMGTADKLAVTTLGIHTTTQKNQIDYKDVDCLVLEMGFGYNSIIKVRGGKVVDGLGGTTMPGPGFLTASTLDLEVVQLGKTWDKQDVFQGGAQTIAGVETPKELMEKLDKPEAKLGFDAMIDGIVKGVKSLKNKDELVLLSGRLKNHPEITDELQDKLKNIDLREMDGLPGAEKTKKTAQGYAVVADGYHGGKYKKLINHIEIKKANGTSIDYLHHPKVKNIKKSFTKFKKQ</sequence>
<reference evidence="1 2" key="1">
    <citation type="submission" date="2016-12" db="EMBL/GenBank/DDBJ databases">
        <title>Discovery of methanogenic haloarchaea.</title>
        <authorList>
            <person name="Sorokin D.Y."/>
            <person name="Makarova K.S."/>
            <person name="Abbas B."/>
            <person name="Ferrer M."/>
            <person name="Golyshin P.N."/>
        </authorList>
    </citation>
    <scope>NUCLEOTIDE SEQUENCE [LARGE SCALE GENOMIC DNA]</scope>
    <source>
        <strain evidence="1">AMET1</strain>
    </source>
</reference>
<organism evidence="1 2">
    <name type="scientific">Methanonatronarchaeum thermophilum</name>
    <dbReference type="NCBI Taxonomy" id="1927129"/>
    <lineage>
        <taxon>Archaea</taxon>
        <taxon>Methanobacteriati</taxon>
        <taxon>Methanobacteriota</taxon>
        <taxon>Methanonatronarchaeia</taxon>
        <taxon>Methanonatronarchaeales</taxon>
        <taxon>Methanonatronarchaeaceae</taxon>
        <taxon>Methanonatronarchaeum</taxon>
    </lineage>
</organism>
<name>A0A1Y3GDR8_9EURY</name>